<accession>A0A3R5ZZ90</accession>
<dbReference type="EMBL" id="QRVK01000040">
    <property type="protein sequence ID" value="RGS38035.1"/>
    <property type="molecule type" value="Genomic_DNA"/>
</dbReference>
<gene>
    <name evidence="2" type="ORF">DWX94_11945</name>
</gene>
<evidence type="ECO:0000256" key="1">
    <source>
        <dbReference type="SAM" id="Coils"/>
    </source>
</evidence>
<name>A0A3R5ZZ90_9FIRM</name>
<proteinExistence type="predicted"/>
<protein>
    <recommendedName>
        <fullName evidence="4">PD-(D/E)XK nuclease family transposase</fullName>
    </recommendedName>
</protein>
<feature type="coiled-coil region" evidence="1">
    <location>
        <begin position="261"/>
        <end position="302"/>
    </location>
</feature>
<evidence type="ECO:0008006" key="4">
    <source>
        <dbReference type="Google" id="ProtNLM"/>
    </source>
</evidence>
<dbReference type="Proteomes" id="UP000283295">
    <property type="component" value="Unassembled WGS sequence"/>
</dbReference>
<keyword evidence="1" id="KW-0175">Coiled coil</keyword>
<organism evidence="2 3">
    <name type="scientific">Coprococcus eutactus</name>
    <dbReference type="NCBI Taxonomy" id="33043"/>
    <lineage>
        <taxon>Bacteria</taxon>
        <taxon>Bacillati</taxon>
        <taxon>Bacillota</taxon>
        <taxon>Clostridia</taxon>
        <taxon>Lachnospirales</taxon>
        <taxon>Lachnospiraceae</taxon>
        <taxon>Coprococcus</taxon>
    </lineage>
</organism>
<reference evidence="2 3" key="1">
    <citation type="submission" date="2018-08" db="EMBL/GenBank/DDBJ databases">
        <title>A genome reference for cultivated species of the human gut microbiota.</title>
        <authorList>
            <person name="Zou Y."/>
            <person name="Xue W."/>
            <person name="Luo G."/>
        </authorList>
    </citation>
    <scope>NUCLEOTIDE SEQUENCE [LARGE SCALE GENOMIC DNA]</scope>
    <source>
        <strain evidence="2 3">AF22-21</strain>
    </source>
</reference>
<sequence length="304" mass="34689">MPVTRNLFDSTFKKILTLSSKAVVNMINGLFDMSYDPDTATVSYHWTESVKDDGSMSTTLADTILVINDSDAYHIEAQMIKDETIVFRVFSYGASYADKAKTIMHDEGGQYLYRVRFPEPCVIYLSNVSRSVPDTYSLLIDFGHNRETNYEVPVVKLANCSPEDINNRKMVILIPFFLLKLREMLKNQKSRTPENIEILKSLIKTDIMGNIDKNVELGNITPEDGAQLYRLTQVLYTRLYSAYEETEEVTDMVEQSIITFVDVFQEEKAKMEKQMAEMNKKIAEKDSEIAKLKAELSALKSGDN</sequence>
<evidence type="ECO:0000313" key="3">
    <source>
        <dbReference type="Proteomes" id="UP000283295"/>
    </source>
</evidence>
<dbReference type="OrthoDB" id="1766002at2"/>
<comment type="caution">
    <text evidence="2">The sequence shown here is derived from an EMBL/GenBank/DDBJ whole genome shotgun (WGS) entry which is preliminary data.</text>
</comment>
<evidence type="ECO:0000313" key="2">
    <source>
        <dbReference type="EMBL" id="RGS38035.1"/>
    </source>
</evidence>
<dbReference type="AlphaFoldDB" id="A0A3R5ZZ90"/>